<reference evidence="2 4" key="2">
    <citation type="submission" date="2018-03" db="EMBL/GenBank/DDBJ databases">
        <title>Genomic Encyclopedia of Archaeal and Bacterial Type Strains, Phase II (KMG-II): from individual species to whole genera.</title>
        <authorList>
            <person name="Goeker M."/>
        </authorList>
    </citation>
    <scope>NUCLEOTIDE SEQUENCE [LARGE SCALE GENOMIC DNA]</scope>
    <source>
        <strain evidence="2 4">DSM 25227</strain>
    </source>
</reference>
<dbReference type="SUPFAM" id="SSF51120">
    <property type="entry name" value="beta-Roll"/>
    <property type="match status" value="1"/>
</dbReference>
<dbReference type="Gene3D" id="2.150.10.10">
    <property type="entry name" value="Serralysin-like metalloprotease, C-terminal"/>
    <property type="match status" value="1"/>
</dbReference>
<keyword evidence="4" id="KW-1185">Reference proteome</keyword>
<name>A0A2Y9ABA4_9RHOB</name>
<dbReference type="EMBL" id="QGDJ01000002">
    <property type="protein sequence ID" value="PWJ21160.1"/>
    <property type="molecule type" value="Genomic_DNA"/>
</dbReference>
<dbReference type="EMBL" id="UETC01000002">
    <property type="protein sequence ID" value="SSA41570.1"/>
    <property type="molecule type" value="Genomic_DNA"/>
</dbReference>
<proteinExistence type="predicted"/>
<evidence type="ECO:0008006" key="6">
    <source>
        <dbReference type="Google" id="ProtNLM"/>
    </source>
</evidence>
<protein>
    <recommendedName>
        <fullName evidence="6">DUF4114 domain-containing protein</fullName>
    </recommendedName>
</protein>
<feature type="region of interest" description="Disordered" evidence="1">
    <location>
        <begin position="87"/>
        <end position="106"/>
    </location>
</feature>
<sequence>MTDLINGLGGPVGFGDLAEFEDLFFGTQTIDITPVFEGGLTVLGETYDEIIVNDRGIARLSQSDGDGSGNDPLFRLFPSDHWLVAGPRDTTAGQTTPTPGGTSQGSGWIYSDLDPATGSVTFTFDDVASIFGDSELRNAYQIRFLDLPGGSEGAFAVEYRYEAINWGESWDFWDLPGLRLPDPRGDDYYWSINEFDLVESDDPDEIRMLTEAGVIRFEFDGEDVTSNLPGRETLTIYSDPISGTDGADVIVGTDGADLIEAGRGKDIIRPGEGIDVISGLAGANTIRGTADELLGDRIFGSIRDDRLLFEEAVFGRGDIEIGEFQGALIFDVDGNGVADGEIGMNLYDFPSRSVLTATTAQGTYVTTVVELPEPDDFFRPNNYDFDQNTRAYLRGDGQSDFALRLDGVSTLESDGTALGFYLYDRDGMISDVQLLTTNVKAAGDAEFLVEDVARGENIGVFVLTPDEAGALDDYDSFAFVDETGGEASFDDRSYIFAEVDGEIISADLIHVANKRLNIDQAQHALIGMTEREGLTIAIEDTLFGPRGDFDDIVLSIERLAVDLA</sequence>
<evidence type="ECO:0000313" key="3">
    <source>
        <dbReference type="EMBL" id="SSA41570.1"/>
    </source>
</evidence>
<dbReference type="InterPro" id="IPR011049">
    <property type="entry name" value="Serralysin-like_metalloprot_C"/>
</dbReference>
<feature type="compositionally biased region" description="Low complexity" evidence="1">
    <location>
        <begin position="90"/>
        <end position="106"/>
    </location>
</feature>
<dbReference type="GO" id="GO:0005509">
    <property type="term" value="F:calcium ion binding"/>
    <property type="evidence" value="ECO:0007669"/>
    <property type="project" value="InterPro"/>
</dbReference>
<evidence type="ECO:0000256" key="1">
    <source>
        <dbReference type="SAM" id="MobiDB-lite"/>
    </source>
</evidence>
<evidence type="ECO:0000313" key="2">
    <source>
        <dbReference type="EMBL" id="PWJ21160.1"/>
    </source>
</evidence>
<dbReference type="RefSeq" id="WP_109563499.1">
    <property type="nucleotide sequence ID" value="NZ_QGDJ01000002.1"/>
</dbReference>
<evidence type="ECO:0000313" key="4">
    <source>
        <dbReference type="Proteomes" id="UP000245839"/>
    </source>
</evidence>
<organism evidence="3 5">
    <name type="scientific">Jannaschia seohaensis</name>
    <dbReference type="NCBI Taxonomy" id="475081"/>
    <lineage>
        <taxon>Bacteria</taxon>
        <taxon>Pseudomonadati</taxon>
        <taxon>Pseudomonadota</taxon>
        <taxon>Alphaproteobacteria</taxon>
        <taxon>Rhodobacterales</taxon>
        <taxon>Roseobacteraceae</taxon>
        <taxon>Jannaschia</taxon>
    </lineage>
</organism>
<dbReference type="Proteomes" id="UP000245839">
    <property type="component" value="Unassembled WGS sequence"/>
</dbReference>
<dbReference type="InterPro" id="IPR001343">
    <property type="entry name" value="Hemolysn_Ca-bd"/>
</dbReference>
<dbReference type="OrthoDB" id="733404at2"/>
<dbReference type="AlphaFoldDB" id="A0A2Y9ABA4"/>
<dbReference type="Proteomes" id="UP000251571">
    <property type="component" value="Unassembled WGS sequence"/>
</dbReference>
<dbReference type="Pfam" id="PF00353">
    <property type="entry name" value="HemolysinCabind"/>
    <property type="match status" value="1"/>
</dbReference>
<reference evidence="3 5" key="1">
    <citation type="submission" date="2016-10" db="EMBL/GenBank/DDBJ databases">
        <authorList>
            <person name="Cai Z."/>
        </authorList>
    </citation>
    <scope>NUCLEOTIDE SEQUENCE [LARGE SCALE GENOMIC DNA]</scope>
    <source>
        <strain evidence="3 5">DSM 25227</strain>
    </source>
</reference>
<gene>
    <name evidence="2" type="ORF">BCF38_102410</name>
    <name evidence="3" type="ORF">SAMN05421539_102410</name>
</gene>
<evidence type="ECO:0000313" key="5">
    <source>
        <dbReference type="Proteomes" id="UP000251571"/>
    </source>
</evidence>
<accession>A0A2Y9ABA4</accession>